<comment type="function">
    <text evidence="1 9">Required for the export of heme to the periplasm for the biogenesis of c-type cytochromes.</text>
</comment>
<dbReference type="Proteomes" id="UP000572953">
    <property type="component" value="Unassembled WGS sequence"/>
</dbReference>
<evidence type="ECO:0000313" key="13">
    <source>
        <dbReference type="Proteomes" id="UP000572953"/>
    </source>
</evidence>
<dbReference type="EMBL" id="RGET01000003">
    <property type="protein sequence ID" value="NBN87570.1"/>
    <property type="molecule type" value="Genomic_DNA"/>
</dbReference>
<evidence type="ECO:0000256" key="6">
    <source>
        <dbReference type="ARBA" id="ARBA00022748"/>
    </source>
</evidence>
<keyword evidence="7 9" id="KW-1133">Transmembrane helix</keyword>
<dbReference type="InterPro" id="IPR002541">
    <property type="entry name" value="Cyt_c_assembly"/>
</dbReference>
<feature type="transmembrane region" description="Helical" evidence="9">
    <location>
        <begin position="125"/>
        <end position="145"/>
    </location>
</feature>
<keyword evidence="9" id="KW-1003">Cell membrane</keyword>
<sequence length="232" mass="26637">MFGIFKPRTFFNLANTSIFWLKIIFSLALIVGLILALVFSPIDYLQKDTVRIMYVHVPSSWISLFIFLIIGISSFISLIFKVRIFSVYAKSLAPIGLVFSLISVVTGSLWGYPTWGTFWSWDGRLTSMFILVLTYILYVFLWSFIKNYNSAEKITNIVGIVGLINIPIIKFSVAWWNTLHQPASITLTAAPTIHSSMLAPLLIMFFSFCILSLIIFLIRYKYEIINFRVNKK</sequence>
<organism evidence="12 13">
    <name type="scientific">Candidatus Fonsibacter lacus</name>
    <dbReference type="NCBI Taxonomy" id="2576439"/>
    <lineage>
        <taxon>Bacteria</taxon>
        <taxon>Pseudomonadati</taxon>
        <taxon>Pseudomonadota</taxon>
        <taxon>Alphaproteobacteria</taxon>
        <taxon>Candidatus Pelagibacterales</taxon>
        <taxon>Candidatus Pelagibacterales incertae sedis</taxon>
        <taxon>Candidatus Fonsibacter</taxon>
    </lineage>
</organism>
<comment type="similarity">
    <text evidence="3 9">Belongs to the CcmC/CycZ/HelC family.</text>
</comment>
<comment type="subcellular location">
    <subcellularLocation>
        <location evidence="9">Cell inner membrane</location>
    </subcellularLocation>
    <subcellularLocation>
        <location evidence="2">Membrane</location>
        <topology evidence="2">Multi-pass membrane protein</topology>
    </subcellularLocation>
</comment>
<reference evidence="12 13" key="1">
    <citation type="submission" date="2018-10" db="EMBL/GenBank/DDBJ databases">
        <title>Iterative Subtractive Binning of Freshwater Chronoseries Metagenomes Recovers Nearly Complete Genomes from over Four Hundred Novel Species.</title>
        <authorList>
            <person name="Rodriguez-R L.M."/>
            <person name="Tsementzi D."/>
            <person name="Luo C."/>
            <person name="Konstantinidis K.T."/>
        </authorList>
    </citation>
    <scope>NUCLEOTIDE SEQUENCE [LARGE SCALE GENOMIC DNA]</scope>
    <source>
        <strain evidence="12">WB7_2B_003</strain>
        <strain evidence="11">WB7_6_001</strain>
    </source>
</reference>
<evidence type="ECO:0000256" key="7">
    <source>
        <dbReference type="ARBA" id="ARBA00022989"/>
    </source>
</evidence>
<dbReference type="NCBIfam" id="TIGR01191">
    <property type="entry name" value="ccmC"/>
    <property type="match status" value="1"/>
</dbReference>
<evidence type="ECO:0000313" key="12">
    <source>
        <dbReference type="EMBL" id="NCU63145.1"/>
    </source>
</evidence>
<dbReference type="EMBL" id="RGGN01000132">
    <property type="protein sequence ID" value="NCU63145.1"/>
    <property type="molecule type" value="Genomic_DNA"/>
</dbReference>
<evidence type="ECO:0000256" key="1">
    <source>
        <dbReference type="ARBA" id="ARBA00002442"/>
    </source>
</evidence>
<dbReference type="GO" id="GO:0020037">
    <property type="term" value="F:heme binding"/>
    <property type="evidence" value="ECO:0007669"/>
    <property type="project" value="InterPro"/>
</dbReference>
<evidence type="ECO:0000256" key="4">
    <source>
        <dbReference type="ARBA" id="ARBA00016463"/>
    </source>
</evidence>
<dbReference type="GO" id="GO:0017004">
    <property type="term" value="P:cytochrome complex assembly"/>
    <property type="evidence" value="ECO:0007669"/>
    <property type="project" value="UniProtKB-KW"/>
</dbReference>
<feature type="transmembrane region" description="Helical" evidence="9">
    <location>
        <begin position="197"/>
        <end position="218"/>
    </location>
</feature>
<evidence type="ECO:0000256" key="3">
    <source>
        <dbReference type="ARBA" id="ARBA00005840"/>
    </source>
</evidence>
<dbReference type="GO" id="GO:0015232">
    <property type="term" value="F:heme transmembrane transporter activity"/>
    <property type="evidence" value="ECO:0007669"/>
    <property type="project" value="InterPro"/>
</dbReference>
<accession>A0A845SF32</accession>
<evidence type="ECO:0000256" key="9">
    <source>
        <dbReference type="RuleBase" id="RU364092"/>
    </source>
</evidence>
<dbReference type="GO" id="GO:0005886">
    <property type="term" value="C:plasma membrane"/>
    <property type="evidence" value="ECO:0007669"/>
    <property type="project" value="UniProtKB-SubCell"/>
</dbReference>
<evidence type="ECO:0000313" key="11">
    <source>
        <dbReference type="EMBL" id="NBN87570.1"/>
    </source>
</evidence>
<evidence type="ECO:0000256" key="5">
    <source>
        <dbReference type="ARBA" id="ARBA00022692"/>
    </source>
</evidence>
<evidence type="ECO:0000259" key="10">
    <source>
        <dbReference type="Pfam" id="PF01578"/>
    </source>
</evidence>
<keyword evidence="9" id="KW-0997">Cell inner membrane</keyword>
<feature type="transmembrane region" description="Helical" evidence="9">
    <location>
        <begin position="92"/>
        <end position="113"/>
    </location>
</feature>
<dbReference type="AlphaFoldDB" id="A0A845SF32"/>
<evidence type="ECO:0000256" key="2">
    <source>
        <dbReference type="ARBA" id="ARBA00004141"/>
    </source>
</evidence>
<feature type="transmembrane region" description="Helical" evidence="9">
    <location>
        <begin position="157"/>
        <end position="177"/>
    </location>
</feature>
<proteinExistence type="inferred from homology"/>
<name>A0A845SF32_9PROT</name>
<dbReference type="Proteomes" id="UP000713222">
    <property type="component" value="Unassembled WGS sequence"/>
</dbReference>
<feature type="domain" description="Cytochrome c assembly protein" evidence="10">
    <location>
        <begin position="18"/>
        <end position="180"/>
    </location>
</feature>
<feature type="transmembrane region" description="Helical" evidence="9">
    <location>
        <begin position="60"/>
        <end position="80"/>
    </location>
</feature>
<dbReference type="PANTHER" id="PTHR30071:SF1">
    <property type="entry name" value="CYTOCHROME B_B6 PROTEIN-RELATED"/>
    <property type="match status" value="1"/>
</dbReference>
<feature type="transmembrane region" description="Helical" evidence="9">
    <location>
        <begin position="20"/>
        <end position="40"/>
    </location>
</feature>
<gene>
    <name evidence="9" type="primary">ccmC</name>
    <name evidence="11" type="ORF">EBV32_00530</name>
    <name evidence="12" type="ORF">EBV78_03540</name>
</gene>
<protein>
    <recommendedName>
        <fullName evidence="4 9">Heme exporter protein C</fullName>
    </recommendedName>
    <alternativeName>
        <fullName evidence="9">Cytochrome c-type biogenesis protein</fullName>
    </alternativeName>
</protein>
<keyword evidence="8 9" id="KW-0472">Membrane</keyword>
<keyword evidence="5 9" id="KW-0812">Transmembrane</keyword>
<dbReference type="PRINTS" id="PR01386">
    <property type="entry name" value="CCMCBIOGNSIS"/>
</dbReference>
<evidence type="ECO:0000256" key="8">
    <source>
        <dbReference type="ARBA" id="ARBA00023136"/>
    </source>
</evidence>
<dbReference type="InterPro" id="IPR045062">
    <property type="entry name" value="Cyt_c_biogenesis_CcsA/CcmC"/>
</dbReference>
<dbReference type="InterPro" id="IPR003557">
    <property type="entry name" value="Cyt_c_biogenesis_CcmC"/>
</dbReference>
<dbReference type="PANTHER" id="PTHR30071">
    <property type="entry name" value="HEME EXPORTER PROTEIN C"/>
    <property type="match status" value="1"/>
</dbReference>
<keyword evidence="9" id="KW-0813">Transport</keyword>
<dbReference type="Pfam" id="PF01578">
    <property type="entry name" value="Cytochrom_C_asm"/>
    <property type="match status" value="1"/>
</dbReference>
<comment type="caution">
    <text evidence="12">The sequence shown here is derived from an EMBL/GenBank/DDBJ whole genome shotgun (WGS) entry which is preliminary data.</text>
</comment>
<keyword evidence="6 9" id="KW-0201">Cytochrome c-type biogenesis</keyword>